<evidence type="ECO:0000313" key="3">
    <source>
        <dbReference type="Proteomes" id="UP000193978"/>
    </source>
</evidence>
<name>A0A1W6MTC6_9HYPH</name>
<evidence type="ECO:0000259" key="1">
    <source>
        <dbReference type="Pfam" id="PF07862"/>
    </source>
</evidence>
<dbReference type="STRING" id="655015.B1812_06615"/>
<gene>
    <name evidence="2" type="ORF">B1812_06615</name>
</gene>
<dbReference type="KEGG" id="mbry:B1812_06615"/>
<dbReference type="InterPro" id="IPR012903">
    <property type="entry name" value="Nif11"/>
</dbReference>
<dbReference type="OrthoDB" id="5461162at2"/>
<dbReference type="NCBIfam" id="TIGR03798">
    <property type="entry name" value="leader_Nif11"/>
    <property type="match status" value="1"/>
</dbReference>
<evidence type="ECO:0000313" key="2">
    <source>
        <dbReference type="EMBL" id="ARN80802.1"/>
    </source>
</evidence>
<organism evidence="2 3">
    <name type="scientific">Methylocystis bryophila</name>
    <dbReference type="NCBI Taxonomy" id="655015"/>
    <lineage>
        <taxon>Bacteria</taxon>
        <taxon>Pseudomonadati</taxon>
        <taxon>Pseudomonadota</taxon>
        <taxon>Alphaproteobacteria</taxon>
        <taxon>Hyphomicrobiales</taxon>
        <taxon>Methylocystaceae</taxon>
        <taxon>Methylocystis</taxon>
    </lineage>
</organism>
<reference evidence="2 3" key="1">
    <citation type="submission" date="2017-02" db="EMBL/GenBank/DDBJ databases">
        <authorList>
            <person name="Peterson S.W."/>
        </authorList>
    </citation>
    <scope>NUCLEOTIDE SEQUENCE [LARGE SCALE GENOMIC DNA]</scope>
    <source>
        <strain evidence="2 3">S285</strain>
    </source>
</reference>
<protein>
    <submittedName>
        <fullName evidence="2">Nif11-like leader peptide family natural product</fullName>
    </submittedName>
</protein>
<sequence>MSVESAVAYIRRMRSDDAFRKGMNEISEDEEGSWAAIREAGYDFTMVEFKRAQDVIYEEHGVSPM</sequence>
<dbReference type="Proteomes" id="UP000193978">
    <property type="component" value="Chromosome"/>
</dbReference>
<dbReference type="RefSeq" id="WP_085770882.1">
    <property type="nucleotide sequence ID" value="NZ_AP027149.1"/>
</dbReference>
<proteinExistence type="predicted"/>
<dbReference type="InterPro" id="IPR022516">
    <property type="entry name" value="CHP03798_Ocin"/>
</dbReference>
<keyword evidence="3" id="KW-1185">Reference proteome</keyword>
<accession>A0A1W6MTC6</accession>
<dbReference type="EMBL" id="CP019948">
    <property type="protein sequence ID" value="ARN80802.1"/>
    <property type="molecule type" value="Genomic_DNA"/>
</dbReference>
<dbReference type="AlphaFoldDB" id="A0A1W6MTC6"/>
<dbReference type="Pfam" id="PF07862">
    <property type="entry name" value="Nif11"/>
    <property type="match status" value="1"/>
</dbReference>
<feature type="domain" description="Nif11" evidence="1">
    <location>
        <begin position="1"/>
        <end position="49"/>
    </location>
</feature>